<reference evidence="3" key="3">
    <citation type="submission" date="2025-08" db="UniProtKB">
        <authorList>
            <consortium name="RefSeq"/>
        </authorList>
    </citation>
    <scope>IDENTIFICATION</scope>
    <source>
        <strain evidence="3">17A/GY</strain>
        <tissue evidence="3">Liver</tissue>
    </source>
</reference>
<sequence length="154" mass="17401">MFIDQHLAAKAPLSRESRLCGKRDGSCSMAAAASELRVRVNRVRKASTMISGCVYILEFQGPWLPAFSAEAVGECCPLVLSSVENVFQHVFPVSVERRITGGPRWPRTSRSRPRRHAAQEPDMRKRQHRKKEHSLSTARLLTRSWEWTSTLAVS</sequence>
<dbReference type="RefSeq" id="XP_027287775.1">
    <property type="nucleotide sequence ID" value="XM_027431974.1"/>
</dbReference>
<name>A0A9J7GII1_CRIGR</name>
<evidence type="ECO:0000313" key="2">
    <source>
        <dbReference type="Proteomes" id="UP001108280"/>
    </source>
</evidence>
<protein>
    <submittedName>
        <fullName evidence="3">Uncharacterized protein LOC103159765 isoform X1</fullName>
    </submittedName>
</protein>
<feature type="compositionally biased region" description="Basic residues" evidence="1">
    <location>
        <begin position="107"/>
        <end position="116"/>
    </location>
</feature>
<evidence type="ECO:0000256" key="1">
    <source>
        <dbReference type="SAM" id="MobiDB-lite"/>
    </source>
</evidence>
<feature type="region of interest" description="Disordered" evidence="1">
    <location>
        <begin position="102"/>
        <end position="136"/>
    </location>
</feature>
<reference evidence="2" key="1">
    <citation type="journal article" date="2018" name="Biotechnol. Bioeng.">
        <title>A reference genome of the Chinese hamster based on a hybrid assembly strategy.</title>
        <authorList>
            <person name="Rupp O."/>
            <person name="MacDonald M.L."/>
            <person name="Li S."/>
            <person name="Dhiman H."/>
            <person name="Polson S."/>
            <person name="Griep S."/>
            <person name="Heffner K."/>
            <person name="Hernandez I."/>
            <person name="Brinkrolf K."/>
            <person name="Jadhav V."/>
            <person name="Samoudi M."/>
            <person name="Hao H."/>
            <person name="Kingham B."/>
            <person name="Goesmann A."/>
            <person name="Betenbaugh M.J."/>
            <person name="Lewis N.E."/>
            <person name="Borth N."/>
            <person name="Lee K.H."/>
        </authorList>
    </citation>
    <scope>NUCLEOTIDE SEQUENCE [LARGE SCALE GENOMIC DNA]</scope>
    <source>
        <strain evidence="2">17A/GY</strain>
    </source>
</reference>
<dbReference type="GeneID" id="103159765"/>
<keyword evidence="2" id="KW-1185">Reference proteome</keyword>
<dbReference type="Proteomes" id="UP001108280">
    <property type="component" value="Chromosome X"/>
</dbReference>
<organism evidence="2 3">
    <name type="scientific">Cricetulus griseus</name>
    <name type="common">Chinese hamster</name>
    <name type="synonym">Cricetulus barabensis griseus</name>
    <dbReference type="NCBI Taxonomy" id="10029"/>
    <lineage>
        <taxon>Eukaryota</taxon>
        <taxon>Metazoa</taxon>
        <taxon>Chordata</taxon>
        <taxon>Craniata</taxon>
        <taxon>Vertebrata</taxon>
        <taxon>Euteleostomi</taxon>
        <taxon>Mammalia</taxon>
        <taxon>Eutheria</taxon>
        <taxon>Euarchontoglires</taxon>
        <taxon>Glires</taxon>
        <taxon>Rodentia</taxon>
        <taxon>Myomorpha</taxon>
        <taxon>Muroidea</taxon>
        <taxon>Cricetidae</taxon>
        <taxon>Cricetinae</taxon>
        <taxon>Cricetulus</taxon>
    </lineage>
</organism>
<gene>
    <name evidence="3" type="primary">LOC103159765</name>
</gene>
<proteinExistence type="predicted"/>
<reference evidence="2" key="2">
    <citation type="journal article" date="2020" name="Biotechnol. Bioeng.">
        <title>Chromosome-scale scaffolds for the Chinese hamster reference genome assembly to facilitate the study of the CHO epigenome.</title>
        <authorList>
            <person name="Hilliard W."/>
            <person name="MacDonald M."/>
            <person name="Lee K.H."/>
        </authorList>
    </citation>
    <scope>NUCLEOTIDE SEQUENCE [LARGE SCALE GENOMIC DNA]</scope>
    <source>
        <strain evidence="2">17A/GY</strain>
    </source>
</reference>
<dbReference type="AlphaFoldDB" id="A0A9J7GII1"/>
<dbReference type="KEGG" id="cge:103159765"/>
<accession>A0A9J7GII1</accession>
<evidence type="ECO:0000313" key="3">
    <source>
        <dbReference type="RefSeq" id="XP_027287775.1"/>
    </source>
</evidence>